<feature type="transmembrane region" description="Helical" evidence="2">
    <location>
        <begin position="73"/>
        <end position="96"/>
    </location>
</feature>
<dbReference type="EMBL" id="JAHOPC010000003">
    <property type="protein sequence ID" value="MBU8866199.1"/>
    <property type="molecule type" value="Genomic_DNA"/>
</dbReference>
<evidence type="ECO:0000313" key="3">
    <source>
        <dbReference type="EMBL" id="MBU8866199.1"/>
    </source>
</evidence>
<dbReference type="Proteomes" id="UP000824166">
    <property type="component" value="Unassembled WGS sequence"/>
</dbReference>
<protein>
    <recommendedName>
        <fullName evidence="5">Histidine kinase</fullName>
    </recommendedName>
</protein>
<proteinExistence type="predicted"/>
<feature type="compositionally biased region" description="Polar residues" evidence="1">
    <location>
        <begin position="9"/>
        <end position="18"/>
    </location>
</feature>
<feature type="transmembrane region" description="Helical" evidence="2">
    <location>
        <begin position="44"/>
        <end position="67"/>
    </location>
</feature>
<keyword evidence="2" id="KW-0472">Membrane</keyword>
<keyword evidence="4" id="KW-1185">Reference proteome</keyword>
<gene>
    <name evidence="3" type="ORF">KSW38_07850</name>
</gene>
<evidence type="ECO:0008006" key="5">
    <source>
        <dbReference type="Google" id="ProtNLM"/>
    </source>
</evidence>
<comment type="caution">
    <text evidence="3">The sequence shown here is derived from an EMBL/GenBank/DDBJ whole genome shotgun (WGS) entry which is preliminary data.</text>
</comment>
<feature type="region of interest" description="Disordered" evidence="1">
    <location>
        <begin position="1"/>
        <end position="36"/>
    </location>
</feature>
<sequence>MSRPPVNPAQPNSGSDGNNGPVRPASDGPVTPGLESGGKKPPGILIISIVVVLEALALLGAAAWYAFELLTGAPVLTFWGAVFTLGLLLAFSAWLFAVGHFLFRGYRWTRAAALVAQLFVLTIGFPTMTGGLVLPGLAMILPALAAIVFLFQKSVIAYASRAGGTQGAL</sequence>
<organism evidence="3 4">
    <name type="scientific">Paenarthrobacter aromaticivorans</name>
    <dbReference type="NCBI Taxonomy" id="2849150"/>
    <lineage>
        <taxon>Bacteria</taxon>
        <taxon>Bacillati</taxon>
        <taxon>Actinomycetota</taxon>
        <taxon>Actinomycetes</taxon>
        <taxon>Micrococcales</taxon>
        <taxon>Micrococcaceae</taxon>
        <taxon>Paenarthrobacter</taxon>
    </lineage>
</organism>
<reference evidence="3 4" key="1">
    <citation type="submission" date="2021-06" db="EMBL/GenBank/DDBJ databases">
        <authorList>
            <person name="Jeong J.W."/>
        </authorList>
    </citation>
    <scope>NUCLEOTIDE SEQUENCE [LARGE SCALE GENOMIC DNA]</scope>
    <source>
        <strain evidence="3 4">MMS21-TAE1-1</strain>
    </source>
</reference>
<feature type="transmembrane region" description="Helical" evidence="2">
    <location>
        <begin position="108"/>
        <end position="126"/>
    </location>
</feature>
<feature type="transmembrane region" description="Helical" evidence="2">
    <location>
        <begin position="132"/>
        <end position="151"/>
    </location>
</feature>
<accession>A0ABS6I526</accession>
<evidence type="ECO:0000256" key="2">
    <source>
        <dbReference type="SAM" id="Phobius"/>
    </source>
</evidence>
<evidence type="ECO:0000313" key="4">
    <source>
        <dbReference type="Proteomes" id="UP000824166"/>
    </source>
</evidence>
<evidence type="ECO:0000256" key="1">
    <source>
        <dbReference type="SAM" id="MobiDB-lite"/>
    </source>
</evidence>
<keyword evidence="2" id="KW-1133">Transmembrane helix</keyword>
<keyword evidence="2" id="KW-0812">Transmembrane</keyword>
<dbReference type="RefSeq" id="WP_216924022.1">
    <property type="nucleotide sequence ID" value="NZ_JBFRBD010000005.1"/>
</dbReference>
<name>A0ABS6I526_9MICC</name>